<accession>A0A376KIW5</accession>
<organism evidence="1 2">
    <name type="scientific">Escherichia coli</name>
    <dbReference type="NCBI Taxonomy" id="562"/>
    <lineage>
        <taxon>Bacteria</taxon>
        <taxon>Pseudomonadati</taxon>
        <taxon>Pseudomonadota</taxon>
        <taxon>Gammaproteobacteria</taxon>
        <taxon>Enterobacterales</taxon>
        <taxon>Enterobacteriaceae</taxon>
        <taxon>Escherichia</taxon>
    </lineage>
</organism>
<protein>
    <submittedName>
        <fullName evidence="1">Putative plasmid-related outer membrane ATPase</fullName>
    </submittedName>
</protein>
<gene>
    <name evidence="1" type="ORF">NCTC10764_06371</name>
</gene>
<dbReference type="Pfam" id="PF11130">
    <property type="entry name" value="TraC_F_IV"/>
    <property type="match status" value="1"/>
</dbReference>
<evidence type="ECO:0000313" key="1">
    <source>
        <dbReference type="EMBL" id="STE82292.1"/>
    </source>
</evidence>
<proteinExistence type="predicted"/>
<dbReference type="EMBL" id="UFZL01000005">
    <property type="protein sequence ID" value="STE82292.1"/>
    <property type="molecule type" value="Genomic_DNA"/>
</dbReference>
<name>A0A376KIW5_ECOLX</name>
<dbReference type="Proteomes" id="UP000255201">
    <property type="component" value="Unassembled WGS sequence"/>
</dbReference>
<evidence type="ECO:0000313" key="2">
    <source>
        <dbReference type="Proteomes" id="UP000255201"/>
    </source>
</evidence>
<reference evidence="1 2" key="1">
    <citation type="submission" date="2018-06" db="EMBL/GenBank/DDBJ databases">
        <authorList>
            <consortium name="Pathogen Informatics"/>
            <person name="Doyle S."/>
        </authorList>
    </citation>
    <scope>NUCLEOTIDE SEQUENCE [LARGE SCALE GENOMIC DNA]</scope>
    <source>
        <strain evidence="1 2">NCTC10764</strain>
    </source>
</reference>
<dbReference type="InterPro" id="IPR025955">
    <property type="entry name" value="TraC/Conjuga_ATPase"/>
</dbReference>
<sequence>MVKELLGNRHKLYRAGITFLLRAGDMDSLKRKRVELTTVLLGAGCSRCDRSFDVGPLNSWLRALPMCFDPDMDRKQWHTRLMWVQHLAGLLPVTGGKPVTGHPGFSFFNRGGDVLTFDPLNKLDRTRMPICCCSGPRGQGVCHAVCLSVTGDGRASSPVVYCRGG</sequence>
<dbReference type="AlphaFoldDB" id="A0A376KIW5"/>